<dbReference type="InterPro" id="IPR050872">
    <property type="entry name" value="PPR_P_subfamily"/>
</dbReference>
<dbReference type="EMBL" id="MH004474">
    <property type="protein sequence ID" value="AYM00474.1"/>
    <property type="molecule type" value="mRNA"/>
</dbReference>
<feature type="repeat" description="PPR" evidence="3">
    <location>
        <begin position="523"/>
        <end position="557"/>
    </location>
</feature>
<feature type="repeat" description="PPR" evidence="3">
    <location>
        <begin position="311"/>
        <end position="345"/>
    </location>
</feature>
<dbReference type="PANTHER" id="PTHR46128">
    <property type="entry name" value="MITOCHONDRIAL GROUP I INTRON SPLICING FACTOR CCM1"/>
    <property type="match status" value="1"/>
</dbReference>
<dbReference type="Gene3D" id="1.25.40.10">
    <property type="entry name" value="Tetratricopeptide repeat domain"/>
    <property type="match status" value="7"/>
</dbReference>
<dbReference type="PROSITE" id="PS51375">
    <property type="entry name" value="PPR"/>
    <property type="match status" value="12"/>
</dbReference>
<feature type="repeat" description="PPR" evidence="3">
    <location>
        <begin position="593"/>
        <end position="627"/>
    </location>
</feature>
<keyword evidence="2" id="KW-0677">Repeat</keyword>
<feature type="repeat" description="PPR" evidence="3">
    <location>
        <begin position="346"/>
        <end position="380"/>
    </location>
</feature>
<feature type="repeat" description="PPR" evidence="3">
    <location>
        <begin position="166"/>
        <end position="200"/>
    </location>
</feature>
<feature type="repeat" description="PPR" evidence="3">
    <location>
        <begin position="487"/>
        <end position="522"/>
    </location>
</feature>
<evidence type="ECO:0000256" key="3">
    <source>
        <dbReference type="PROSITE-ProRule" id="PRU00708"/>
    </source>
</evidence>
<name>A0A678WD66_SALMI</name>
<dbReference type="InterPro" id="IPR011990">
    <property type="entry name" value="TPR-like_helical_dom_sf"/>
</dbReference>
<evidence type="ECO:0000313" key="4">
    <source>
        <dbReference type="EMBL" id="AYM00474.1"/>
    </source>
</evidence>
<feature type="repeat" description="PPR" evidence="3">
    <location>
        <begin position="416"/>
        <end position="450"/>
    </location>
</feature>
<reference evidence="4" key="1">
    <citation type="journal article" date="2018" name="Molecules">
        <title>The Pentatricopeptide Repeat Gene Family in Salvia miltiorrhiza: Genome-Wide Characterization and Expression Analysis.</title>
        <authorList>
            <person name="Li H."/>
            <person name="Li C."/>
            <person name="Deng Y."/>
            <person name="Jiang X."/>
            <person name="Lu S."/>
        </authorList>
    </citation>
    <scope>NUCLEOTIDE SEQUENCE</scope>
</reference>
<dbReference type="PANTHER" id="PTHR46128:SF66">
    <property type="entry name" value="PENTACOTRIPEPTIDE-REPEAT REGION OF PRORP DOMAIN-CONTAINING PROTEIN"/>
    <property type="match status" value="1"/>
</dbReference>
<feature type="repeat" description="PPR" evidence="3">
    <location>
        <begin position="201"/>
        <end position="235"/>
    </location>
</feature>
<dbReference type="Pfam" id="PF01535">
    <property type="entry name" value="PPR"/>
    <property type="match status" value="5"/>
</dbReference>
<accession>A0A678WD66</accession>
<dbReference type="InterPro" id="IPR002885">
    <property type="entry name" value="PPR_rpt"/>
</dbReference>
<organism evidence="4">
    <name type="scientific">Salvia miltiorrhiza</name>
    <name type="common">Chinese sage</name>
    <dbReference type="NCBI Taxonomy" id="226208"/>
    <lineage>
        <taxon>Eukaryota</taxon>
        <taxon>Viridiplantae</taxon>
        <taxon>Streptophyta</taxon>
        <taxon>Embryophyta</taxon>
        <taxon>Tracheophyta</taxon>
        <taxon>Spermatophyta</taxon>
        <taxon>Magnoliopsida</taxon>
        <taxon>eudicotyledons</taxon>
        <taxon>Gunneridae</taxon>
        <taxon>Pentapetalae</taxon>
        <taxon>asterids</taxon>
        <taxon>lamiids</taxon>
        <taxon>Lamiales</taxon>
        <taxon>Lamiaceae</taxon>
        <taxon>Nepetoideae</taxon>
        <taxon>Mentheae</taxon>
        <taxon>Salviinae</taxon>
        <taxon>Salvia</taxon>
        <taxon>Salvia incertae sedis</taxon>
    </lineage>
</organism>
<dbReference type="Pfam" id="PF12854">
    <property type="entry name" value="PPR_1"/>
    <property type="match status" value="1"/>
</dbReference>
<dbReference type="Pfam" id="PF13041">
    <property type="entry name" value="PPR_2"/>
    <property type="match status" value="4"/>
</dbReference>
<sequence length="685" mass="76604">MYLWRIRSGRHFPNLKILASFHSHQIKISSPQPQAQPQPQHEIPAAEPNEIEIIGVSNTFHWTRCIHKLCTVDGDADAALRLLHQLRRRGFQPDSLNISSIIHALCHARRFEEAHDRFLAFISSNCAPDERTCNVLIARLLDGGDPHRTFGVINALVAEKPEFVPSLVNYNRLIDGLCKLRRLGSAHLMFYQMLMRGHCPTVVSYTTLINGYCAIGDMEAAQKLFDEMSERGVRPNALAYCALLGVVLKRREFEKGKVLIGKIWEVMECTYEVKVNGAAFSNVIDCLCREGLFHEVFNIAEHMPQGNNVREEFAYGQMIDSLCRFERYNGAARIVYIMRKRGFAPSSVSYNSIVHGLCKDGDFLRAFQLLEEGMSHGYSPSEFTYAILVEGLCHQCEVAKANQVLNVMLSKQGVDAARIYNIYLRALCRMNNPSELLNVLVLMLQSNCQPDIISLNTVIKGFCEVGRVEEALQVLNDMITGKFCGPNGVTFTTIMQGLLNAGKAEEALKFLIHVMPEKGLPPGVVTYNAALRGLVKLGRGREVMQVLGHMVCGGVAADCVTHTIIIEGLCELYWIDEAIKFWSKVVWPCGVHDNFVYAALLKGLCGAGRFSEACHLLYELADCGVAVNNVNYNIVIDCGCKLGLKKEAYQIVGEMRKNGMRPDPVTWRILDKLHHAVGTNQLQLI</sequence>
<evidence type="ECO:0000256" key="1">
    <source>
        <dbReference type="ARBA" id="ARBA00007626"/>
    </source>
</evidence>
<protein>
    <submittedName>
        <fullName evidence="4">Pentatricopeptide repeat protein</fullName>
    </submittedName>
</protein>
<feature type="repeat" description="PPR" evidence="3">
    <location>
        <begin position="628"/>
        <end position="662"/>
    </location>
</feature>
<reference evidence="4" key="2">
    <citation type="submission" date="2018-02" db="EMBL/GenBank/DDBJ databases">
        <authorList>
            <person name="Li H.Q."/>
            <person name="Lu S.F."/>
        </authorList>
    </citation>
    <scope>NUCLEOTIDE SEQUENCE</scope>
</reference>
<dbReference type="NCBIfam" id="TIGR00756">
    <property type="entry name" value="PPR"/>
    <property type="match status" value="12"/>
</dbReference>
<comment type="similarity">
    <text evidence="1">Belongs to the PPR family. P subfamily.</text>
</comment>
<proteinExistence type="evidence at transcript level"/>
<feature type="repeat" description="PPR" evidence="3">
    <location>
        <begin position="94"/>
        <end position="128"/>
    </location>
</feature>
<feature type="repeat" description="PPR" evidence="3">
    <location>
        <begin position="58"/>
        <end position="93"/>
    </location>
</feature>
<evidence type="ECO:0000256" key="2">
    <source>
        <dbReference type="ARBA" id="ARBA00022737"/>
    </source>
</evidence>
<feature type="repeat" description="PPR" evidence="3">
    <location>
        <begin position="451"/>
        <end position="485"/>
    </location>
</feature>
<dbReference type="AlphaFoldDB" id="A0A678WD66"/>